<gene>
    <name evidence="1" type="ORF">TM448A07585_0002</name>
    <name evidence="2" type="ORF">TM448B06978_0010</name>
</gene>
<name>A0A6H2A5V2_9ZZZZ</name>
<dbReference type="AlphaFoldDB" id="A0A6H2A5V2"/>
<sequence>MTRWDVVRMYADPLLKQLEQALLKKHALAAVVLAYDLHQELMNRLQEEMKEELEKVIGHE</sequence>
<reference evidence="1" key="1">
    <citation type="submission" date="2020-03" db="EMBL/GenBank/DDBJ databases">
        <title>The deep terrestrial virosphere.</title>
        <authorList>
            <person name="Holmfeldt K."/>
            <person name="Nilsson E."/>
            <person name="Simone D."/>
            <person name="Lopez-Fernandez M."/>
            <person name="Wu X."/>
            <person name="de Brujin I."/>
            <person name="Lundin D."/>
            <person name="Andersson A."/>
            <person name="Bertilsson S."/>
            <person name="Dopson M."/>
        </authorList>
    </citation>
    <scope>NUCLEOTIDE SEQUENCE</scope>
    <source>
        <strain evidence="1">TM448A07585</strain>
        <strain evidence="2">TM448B06978</strain>
    </source>
</reference>
<evidence type="ECO:0000313" key="1">
    <source>
        <dbReference type="EMBL" id="QJA55158.1"/>
    </source>
</evidence>
<accession>A0A6H2A5V2</accession>
<dbReference type="EMBL" id="MT144573">
    <property type="protein sequence ID" value="QJA55158.1"/>
    <property type="molecule type" value="Genomic_DNA"/>
</dbReference>
<organism evidence="1">
    <name type="scientific">viral metagenome</name>
    <dbReference type="NCBI Taxonomy" id="1070528"/>
    <lineage>
        <taxon>unclassified sequences</taxon>
        <taxon>metagenomes</taxon>
        <taxon>organismal metagenomes</taxon>
    </lineage>
</organism>
<evidence type="ECO:0000313" key="2">
    <source>
        <dbReference type="EMBL" id="QJI04242.1"/>
    </source>
</evidence>
<dbReference type="EMBL" id="MT145161">
    <property type="protein sequence ID" value="QJI04242.1"/>
    <property type="molecule type" value="Genomic_DNA"/>
</dbReference>
<protein>
    <submittedName>
        <fullName evidence="1">Uncharacterized protein</fullName>
    </submittedName>
</protein>
<proteinExistence type="predicted"/>